<evidence type="ECO:0000256" key="1">
    <source>
        <dbReference type="SAM" id="MobiDB-lite"/>
    </source>
</evidence>
<dbReference type="STRING" id="400682.A0A1X7U6P2"/>
<dbReference type="EnsemblMetazoa" id="Aqu2.1.23592_001">
    <property type="protein sequence ID" value="Aqu2.1.23592_001"/>
    <property type="gene ID" value="Aqu2.1.23592"/>
</dbReference>
<accession>A0A1X7U6P2</accession>
<proteinExistence type="predicted"/>
<dbReference type="AlphaFoldDB" id="A0A1X7U6P2"/>
<organism evidence="2">
    <name type="scientific">Amphimedon queenslandica</name>
    <name type="common">Sponge</name>
    <dbReference type="NCBI Taxonomy" id="400682"/>
    <lineage>
        <taxon>Eukaryota</taxon>
        <taxon>Metazoa</taxon>
        <taxon>Porifera</taxon>
        <taxon>Demospongiae</taxon>
        <taxon>Heteroscleromorpha</taxon>
        <taxon>Haplosclerida</taxon>
        <taxon>Niphatidae</taxon>
        <taxon>Amphimedon</taxon>
    </lineage>
</organism>
<dbReference type="PANTHER" id="PTHR45943:SF1">
    <property type="entry name" value="E3 UBIQUITIN-PROTEIN LIGASE MYCBP2"/>
    <property type="match status" value="1"/>
</dbReference>
<sequence>MKIVTLQKKKSLKESRKEDEDEGRNWLTPNIHVCCQPPSTDEMKSSHQSKHFRILKECLSGRSLCIDPEYNVLWRFDENSFKISCYNSVAAEVKGSMLQSISYHHYRLSTNPLLSLQAFSVDNCHIVSRFNSHGGGWGYNAGLIEAILFSSD</sequence>
<dbReference type="GO" id="GO:0005634">
    <property type="term" value="C:nucleus"/>
    <property type="evidence" value="ECO:0007669"/>
    <property type="project" value="TreeGrafter"/>
</dbReference>
<dbReference type="GO" id="GO:0005886">
    <property type="term" value="C:plasma membrane"/>
    <property type="evidence" value="ECO:0007669"/>
    <property type="project" value="TreeGrafter"/>
</dbReference>
<feature type="region of interest" description="Disordered" evidence="1">
    <location>
        <begin position="1"/>
        <end position="23"/>
    </location>
</feature>
<dbReference type="PANTHER" id="PTHR45943">
    <property type="entry name" value="E3 UBIQUITIN-PROTEIN LIGASE MYCBP2"/>
    <property type="match status" value="1"/>
</dbReference>
<reference evidence="2" key="1">
    <citation type="submission" date="2017-05" db="UniProtKB">
        <authorList>
            <consortium name="EnsemblMetazoa"/>
        </authorList>
    </citation>
    <scope>IDENTIFICATION</scope>
</reference>
<dbReference type="InParanoid" id="A0A1X7U6P2"/>
<dbReference type="GO" id="GO:0061630">
    <property type="term" value="F:ubiquitin protein ligase activity"/>
    <property type="evidence" value="ECO:0007669"/>
    <property type="project" value="TreeGrafter"/>
</dbReference>
<evidence type="ECO:0000313" key="2">
    <source>
        <dbReference type="EnsemblMetazoa" id="Aqu2.1.23592_001"/>
    </source>
</evidence>
<protein>
    <submittedName>
        <fullName evidence="2">Uncharacterized protein</fullName>
    </submittedName>
</protein>
<name>A0A1X7U6P2_AMPQE</name>